<dbReference type="GO" id="GO:0005829">
    <property type="term" value="C:cytosol"/>
    <property type="evidence" value="ECO:0007669"/>
    <property type="project" value="TreeGrafter"/>
</dbReference>
<comment type="caution">
    <text evidence="2">The sequence shown here is derived from an EMBL/GenBank/DDBJ whole genome shotgun (WGS) entry which is preliminary data.</text>
</comment>
<name>A0A7C4VET5_9DEIN</name>
<dbReference type="InterPro" id="IPR038071">
    <property type="entry name" value="UROD/MetE-like_sf"/>
</dbReference>
<keyword evidence="2" id="KW-0456">Lyase</keyword>
<dbReference type="EC" id="4.1.1.37" evidence="2"/>
<dbReference type="Proteomes" id="UP000885759">
    <property type="component" value="Unassembled WGS sequence"/>
</dbReference>
<dbReference type="PANTHER" id="PTHR21091">
    <property type="entry name" value="METHYLTETRAHYDROFOLATE:HOMOCYSTEINE METHYLTRANSFERASE RELATED"/>
    <property type="match status" value="1"/>
</dbReference>
<dbReference type="GO" id="GO:0004853">
    <property type="term" value="F:uroporphyrinogen decarboxylase activity"/>
    <property type="evidence" value="ECO:0007669"/>
    <property type="project" value="UniProtKB-EC"/>
</dbReference>
<feature type="non-terminal residue" evidence="2">
    <location>
        <position position="1"/>
    </location>
</feature>
<feature type="domain" description="Uroporphyrinogen decarboxylase (URO-D)" evidence="1">
    <location>
        <begin position="99"/>
        <end position="115"/>
    </location>
</feature>
<dbReference type="Gene3D" id="3.20.20.210">
    <property type="match status" value="1"/>
</dbReference>
<proteinExistence type="predicted"/>
<reference evidence="2" key="1">
    <citation type="journal article" date="2020" name="mSystems">
        <title>Genome- and Community-Level Interaction Insights into Carbon Utilization and Element Cycling Functions of Hydrothermarchaeota in Hydrothermal Sediment.</title>
        <authorList>
            <person name="Zhou Z."/>
            <person name="Liu Y."/>
            <person name="Xu W."/>
            <person name="Pan J."/>
            <person name="Luo Z.H."/>
            <person name="Li M."/>
        </authorList>
    </citation>
    <scope>NUCLEOTIDE SEQUENCE [LARGE SCALE GENOMIC DNA]</scope>
    <source>
        <strain evidence="2">HyVt-570</strain>
    </source>
</reference>
<dbReference type="InterPro" id="IPR000257">
    <property type="entry name" value="Uroporphyrinogen_deCOase"/>
</dbReference>
<dbReference type="SUPFAM" id="SSF51726">
    <property type="entry name" value="UROD/MetE-like"/>
    <property type="match status" value="1"/>
</dbReference>
<sequence length="301" mass="32922">EKKSFLELMRDPALAAEVTLMPMKRFDVDAAILFTDLLTQILASGNEVAFQPGPVLEWTVQAGESVERLRAIEDPRPFEVVAETVQRVREALAPDRALLGFVGAPFTLGAYAIEGKGSRTWNQTRAAAWSDPEWFMGLMDALVEPAIQLGKLQFEKGCDGIQVFDSWAGVMEPALFARLVLPSLRRLVSGLKEAGVPVIYFVNGCAGHLETMVETGADCLGVDWRLPMAEIDQRLPEGLGVQGNLDPTSLFGNLQTLFAAAEGIVQAARNRPHIFNLGHGFDPKTPFESVQALVQHLRTLP</sequence>
<dbReference type="AlphaFoldDB" id="A0A7C4VET5"/>
<dbReference type="GO" id="GO:0006783">
    <property type="term" value="P:heme biosynthetic process"/>
    <property type="evidence" value="ECO:0007669"/>
    <property type="project" value="TreeGrafter"/>
</dbReference>
<dbReference type="PROSITE" id="PS00907">
    <property type="entry name" value="UROD_2"/>
    <property type="match status" value="1"/>
</dbReference>
<accession>A0A7C4VET5</accession>
<gene>
    <name evidence="2" type="ORF">ENK37_10420</name>
</gene>
<evidence type="ECO:0000313" key="2">
    <source>
        <dbReference type="EMBL" id="HGY10443.1"/>
    </source>
</evidence>
<dbReference type="PANTHER" id="PTHR21091:SF169">
    <property type="entry name" value="UROPORPHYRINOGEN DECARBOXYLASE"/>
    <property type="match status" value="1"/>
</dbReference>
<dbReference type="EMBL" id="DRPZ01000262">
    <property type="protein sequence ID" value="HGY10443.1"/>
    <property type="molecule type" value="Genomic_DNA"/>
</dbReference>
<protein>
    <submittedName>
        <fullName evidence="2">Uroporphyrinogen decarboxylase</fullName>
        <ecNumber evidence="2">4.1.1.37</ecNumber>
    </submittedName>
</protein>
<evidence type="ECO:0000259" key="1">
    <source>
        <dbReference type="PROSITE" id="PS00907"/>
    </source>
</evidence>
<organism evidence="2">
    <name type="scientific">Oceanithermus profundus</name>
    <dbReference type="NCBI Taxonomy" id="187137"/>
    <lineage>
        <taxon>Bacteria</taxon>
        <taxon>Thermotogati</taxon>
        <taxon>Deinococcota</taxon>
        <taxon>Deinococci</taxon>
        <taxon>Thermales</taxon>
        <taxon>Thermaceae</taxon>
        <taxon>Oceanithermus</taxon>
    </lineage>
</organism>
<dbReference type="Pfam" id="PF01208">
    <property type="entry name" value="URO-D"/>
    <property type="match status" value="1"/>
</dbReference>